<keyword evidence="1" id="KW-0472">Membrane</keyword>
<dbReference type="AlphaFoldDB" id="A0A178I5Y0"/>
<feature type="transmembrane region" description="Helical" evidence="1">
    <location>
        <begin position="20"/>
        <end position="36"/>
    </location>
</feature>
<feature type="transmembrane region" description="Helical" evidence="1">
    <location>
        <begin position="135"/>
        <end position="152"/>
    </location>
</feature>
<proteinExistence type="predicted"/>
<dbReference type="Proteomes" id="UP000078389">
    <property type="component" value="Unassembled WGS sequence"/>
</dbReference>
<evidence type="ECO:0008006" key="6">
    <source>
        <dbReference type="Google" id="ProtNLM"/>
    </source>
</evidence>
<dbReference type="InterPro" id="IPR043128">
    <property type="entry name" value="Rev_trsase/Diguanyl_cyclase"/>
</dbReference>
<name>A0A178I5Y0_9HYPH</name>
<dbReference type="SMART" id="SM00052">
    <property type="entry name" value="EAL"/>
    <property type="match status" value="1"/>
</dbReference>
<accession>A0A178I5Y0</accession>
<protein>
    <recommendedName>
        <fullName evidence="6">Diguanylate cyclase</fullName>
    </recommendedName>
</protein>
<dbReference type="EMBL" id="LVVY01000060">
    <property type="protein sequence ID" value="OAM80008.1"/>
    <property type="molecule type" value="Genomic_DNA"/>
</dbReference>
<evidence type="ECO:0000259" key="2">
    <source>
        <dbReference type="PROSITE" id="PS50883"/>
    </source>
</evidence>
<dbReference type="SUPFAM" id="SSF141868">
    <property type="entry name" value="EAL domain-like"/>
    <property type="match status" value="1"/>
</dbReference>
<dbReference type="InterPro" id="IPR001633">
    <property type="entry name" value="EAL_dom"/>
</dbReference>
<reference evidence="4 5" key="1">
    <citation type="submission" date="2016-03" db="EMBL/GenBank/DDBJ databases">
        <title>Genome sequencing of Devosia sp. S37.</title>
        <authorList>
            <person name="Mohd Nor M."/>
        </authorList>
    </citation>
    <scope>NUCLEOTIDE SEQUENCE [LARGE SCALE GENOMIC DNA]</scope>
    <source>
        <strain evidence="4 5">S37</strain>
    </source>
</reference>
<dbReference type="Gene3D" id="3.30.70.270">
    <property type="match status" value="1"/>
</dbReference>
<dbReference type="PANTHER" id="PTHR44757:SF2">
    <property type="entry name" value="BIOFILM ARCHITECTURE MAINTENANCE PROTEIN MBAA"/>
    <property type="match status" value="1"/>
</dbReference>
<dbReference type="CDD" id="cd01949">
    <property type="entry name" value="GGDEF"/>
    <property type="match status" value="1"/>
</dbReference>
<feature type="domain" description="GGDEF" evidence="3">
    <location>
        <begin position="351"/>
        <end position="483"/>
    </location>
</feature>
<feature type="transmembrane region" description="Helical" evidence="1">
    <location>
        <begin position="110"/>
        <end position="128"/>
    </location>
</feature>
<dbReference type="Pfam" id="PF12860">
    <property type="entry name" value="PAS_7"/>
    <property type="match status" value="1"/>
</dbReference>
<dbReference type="PROSITE" id="PS50887">
    <property type="entry name" value="GGDEF"/>
    <property type="match status" value="1"/>
</dbReference>
<dbReference type="InterPro" id="IPR000160">
    <property type="entry name" value="GGDEF_dom"/>
</dbReference>
<keyword evidence="1" id="KW-1133">Transmembrane helix</keyword>
<dbReference type="InterPro" id="IPR052155">
    <property type="entry name" value="Biofilm_reg_signaling"/>
</dbReference>
<dbReference type="STRING" id="1770058.A3840_02005"/>
<dbReference type="PROSITE" id="PS50883">
    <property type="entry name" value="EAL"/>
    <property type="match status" value="1"/>
</dbReference>
<dbReference type="Pfam" id="PF00563">
    <property type="entry name" value="EAL"/>
    <property type="match status" value="1"/>
</dbReference>
<sequence length="761" mass="82995">MPALDYVSIIRSVYSDRRQMLLGAFSSAAVAALSAFKAQAPILLVVALAILAVAFVRFHNMGAFWRAGIGDDDAESAERWENKAIVGGVLVAFTHGLWCLVAFLVVRDPFAELASFTLTIASTVGLVARNFGLDRLLTIQIISLSVPLWITMIFRGDFYNQLLAAMLILLLISYRKHAAAIRSLLLSAVHGRVEVSRLAAEFDIAITTLEHGLCMLDEKGVITLANDRAVRMFTALDIGKLAGRPFAPILEGLGTDGRMPRNAVDRLQEIIAEHSSGKVQLSIDGDRIFEVTVSSGQQRTVLLFEDITERVLADERISFIARHDALTGLPNRSYFGILALEQLQERAAAGDSSTLMIVDIDEFKHVNDSFGHVVGDELLRQAADRLRAALPANAMLARMGGDEFIVLSAAGDETDGRAEAGRVLEAFEPPFMLNGIALPVRVSVGVVLSPGSQSDLEELMTKADLALYAAKAEGKGRSQIFHTQMDIDYHYRQRLKADLREAVAEGELGLVFQPLLDIATRKVVSCEALVRWTHPEFGPIPPATFIPLAEEMGIISSITAWVIENATHECRSWSSPVGVGVNVSARDFRGVDLPALIDRALTQSGLAPGRLEIEVTETALIEERDLAGSVLQTLADKGIAIALDDFGTGYSSLSYLSALPFTKLKIDRSFVVDIAEDPRALRLLANVARLGRDLDLMVVAEGVETEEQLNVMLSETSVQQVQGYFFSRPLPAKDVAELIERFNGKPMVSTRPENVRVVNSH</sequence>
<dbReference type="InterPro" id="IPR029787">
    <property type="entry name" value="Nucleotide_cyclase"/>
</dbReference>
<dbReference type="Gene3D" id="3.20.20.450">
    <property type="entry name" value="EAL domain"/>
    <property type="match status" value="1"/>
</dbReference>
<feature type="domain" description="EAL" evidence="2">
    <location>
        <begin position="492"/>
        <end position="743"/>
    </location>
</feature>
<comment type="caution">
    <text evidence="4">The sequence shown here is derived from an EMBL/GenBank/DDBJ whole genome shotgun (WGS) entry which is preliminary data.</text>
</comment>
<evidence type="ECO:0000256" key="1">
    <source>
        <dbReference type="SAM" id="Phobius"/>
    </source>
</evidence>
<dbReference type="SUPFAM" id="SSF55073">
    <property type="entry name" value="Nucleotide cyclase"/>
    <property type="match status" value="1"/>
</dbReference>
<dbReference type="NCBIfam" id="TIGR00254">
    <property type="entry name" value="GGDEF"/>
    <property type="match status" value="1"/>
</dbReference>
<dbReference type="Pfam" id="PF00990">
    <property type="entry name" value="GGDEF"/>
    <property type="match status" value="1"/>
</dbReference>
<dbReference type="SMART" id="SM00267">
    <property type="entry name" value="GGDEF"/>
    <property type="match status" value="1"/>
</dbReference>
<evidence type="ECO:0000313" key="5">
    <source>
        <dbReference type="Proteomes" id="UP000078389"/>
    </source>
</evidence>
<feature type="transmembrane region" description="Helical" evidence="1">
    <location>
        <begin position="84"/>
        <end position="104"/>
    </location>
</feature>
<gene>
    <name evidence="4" type="ORF">A3840_02005</name>
</gene>
<dbReference type="CDD" id="cd01948">
    <property type="entry name" value="EAL"/>
    <property type="match status" value="1"/>
</dbReference>
<feature type="transmembrane region" description="Helical" evidence="1">
    <location>
        <begin position="42"/>
        <end position="58"/>
    </location>
</feature>
<evidence type="ECO:0000259" key="3">
    <source>
        <dbReference type="PROSITE" id="PS50887"/>
    </source>
</evidence>
<dbReference type="PANTHER" id="PTHR44757">
    <property type="entry name" value="DIGUANYLATE CYCLASE DGCP"/>
    <property type="match status" value="1"/>
</dbReference>
<keyword evidence="1" id="KW-0812">Transmembrane</keyword>
<organism evidence="4 5">
    <name type="scientific">Devosia elaeis</name>
    <dbReference type="NCBI Taxonomy" id="1770058"/>
    <lineage>
        <taxon>Bacteria</taxon>
        <taxon>Pseudomonadati</taxon>
        <taxon>Pseudomonadota</taxon>
        <taxon>Alphaproteobacteria</taxon>
        <taxon>Hyphomicrobiales</taxon>
        <taxon>Devosiaceae</taxon>
        <taxon>Devosia</taxon>
    </lineage>
</organism>
<dbReference type="InterPro" id="IPR035919">
    <property type="entry name" value="EAL_sf"/>
</dbReference>
<keyword evidence="5" id="KW-1185">Reference proteome</keyword>
<dbReference type="Gene3D" id="3.30.450.20">
    <property type="entry name" value="PAS domain"/>
    <property type="match status" value="1"/>
</dbReference>
<evidence type="ECO:0000313" key="4">
    <source>
        <dbReference type="EMBL" id="OAM80008.1"/>
    </source>
</evidence>